<dbReference type="EMBL" id="JAVQLW010000005">
    <property type="protein sequence ID" value="MDS9469884.1"/>
    <property type="molecule type" value="Genomic_DNA"/>
</dbReference>
<evidence type="ECO:0008006" key="4">
    <source>
        <dbReference type="Google" id="ProtNLM"/>
    </source>
</evidence>
<evidence type="ECO:0000313" key="2">
    <source>
        <dbReference type="EMBL" id="MDS9469884.1"/>
    </source>
</evidence>
<protein>
    <recommendedName>
        <fullName evidence="4">Sel1 repeat family protein</fullName>
    </recommendedName>
</protein>
<evidence type="ECO:0000256" key="1">
    <source>
        <dbReference type="SAM" id="SignalP"/>
    </source>
</evidence>
<dbReference type="InterPro" id="IPR011990">
    <property type="entry name" value="TPR-like_helical_dom_sf"/>
</dbReference>
<keyword evidence="3" id="KW-1185">Reference proteome</keyword>
<feature type="signal peptide" evidence="1">
    <location>
        <begin position="1"/>
        <end position="23"/>
    </location>
</feature>
<dbReference type="SUPFAM" id="SSF81901">
    <property type="entry name" value="HCP-like"/>
    <property type="match status" value="1"/>
</dbReference>
<proteinExistence type="predicted"/>
<gene>
    <name evidence="2" type="ORF">RGQ15_20210</name>
</gene>
<dbReference type="RefSeq" id="WP_311162650.1">
    <property type="nucleotide sequence ID" value="NZ_JAVQLW010000005.1"/>
</dbReference>
<reference evidence="3" key="1">
    <citation type="submission" date="2023-07" db="EMBL/GenBank/DDBJ databases">
        <title>Paracoccus sp. MBLB3053 whole genome sequence.</title>
        <authorList>
            <person name="Hwang C.Y."/>
            <person name="Cho E.-S."/>
            <person name="Seo M.-J."/>
        </authorList>
    </citation>
    <scope>NUCLEOTIDE SEQUENCE [LARGE SCALE GENOMIC DNA]</scope>
    <source>
        <strain evidence="3">MBLB3053</strain>
    </source>
</reference>
<comment type="caution">
    <text evidence="2">The sequence shown here is derived from an EMBL/GenBank/DDBJ whole genome shotgun (WGS) entry which is preliminary data.</text>
</comment>
<organism evidence="2 3">
    <name type="scientific">Paracoccus aurantius</name>
    <dbReference type="NCBI Taxonomy" id="3073814"/>
    <lineage>
        <taxon>Bacteria</taxon>
        <taxon>Pseudomonadati</taxon>
        <taxon>Pseudomonadota</taxon>
        <taxon>Alphaproteobacteria</taxon>
        <taxon>Rhodobacterales</taxon>
        <taxon>Paracoccaceae</taxon>
        <taxon>Paracoccus</taxon>
    </lineage>
</organism>
<evidence type="ECO:0000313" key="3">
    <source>
        <dbReference type="Proteomes" id="UP001269144"/>
    </source>
</evidence>
<feature type="chain" id="PRO_5047375714" description="Sel1 repeat family protein" evidence="1">
    <location>
        <begin position="24"/>
        <end position="85"/>
    </location>
</feature>
<accession>A0ABU2HZ67</accession>
<dbReference type="Gene3D" id="1.25.40.10">
    <property type="entry name" value="Tetratricopeptide repeat domain"/>
    <property type="match status" value="1"/>
</dbReference>
<sequence>MCKSLILALPITLSIALSGAAQAESPTDSTLVAAKEATDAGKLAQAIPLYEQAAAQGQASAESDLARIYLEGGDGVVANHDAAMH</sequence>
<dbReference type="Proteomes" id="UP001269144">
    <property type="component" value="Unassembled WGS sequence"/>
</dbReference>
<name>A0ABU2HZ67_9RHOB</name>
<keyword evidence="1" id="KW-0732">Signal</keyword>